<accession>A0A5M7BWJ0</accession>
<dbReference type="PANTHER" id="PTHR12110">
    <property type="entry name" value="HYDROXYPYRUVATE ISOMERASE"/>
    <property type="match status" value="1"/>
</dbReference>
<reference evidence="2 3" key="1">
    <citation type="submission" date="2019-09" db="EMBL/GenBank/DDBJ databases">
        <title>Draft genome sequence of the thermophilic Saccharopolyspora hirsuta VKM Ac-666T.</title>
        <authorList>
            <person name="Lobastova T.G."/>
            <person name="Fokina V."/>
            <person name="Bragin E.Y."/>
            <person name="Shtratnikova V.Y."/>
            <person name="Starodumova I.P."/>
            <person name="Tarlachkov S.V."/>
            <person name="Donova M.V."/>
        </authorList>
    </citation>
    <scope>NUCLEOTIDE SEQUENCE [LARGE SCALE GENOMIC DNA]</scope>
    <source>
        <strain evidence="2 3">VKM Ac-666</strain>
    </source>
</reference>
<dbReference type="RefSeq" id="WP_150067487.1">
    <property type="nucleotide sequence ID" value="NZ_VWPH01000007.1"/>
</dbReference>
<gene>
    <name evidence="2" type="ORF">F1721_15945</name>
</gene>
<evidence type="ECO:0000313" key="3">
    <source>
        <dbReference type="Proteomes" id="UP000323946"/>
    </source>
</evidence>
<name>A0A5M7BWJ0_SACHI</name>
<keyword evidence="3" id="KW-1185">Reference proteome</keyword>
<dbReference type="InterPro" id="IPR036237">
    <property type="entry name" value="Xyl_isomerase-like_sf"/>
</dbReference>
<keyword evidence="2" id="KW-0413">Isomerase</keyword>
<dbReference type="AlphaFoldDB" id="A0A5M7BWJ0"/>
<dbReference type="GO" id="GO:0016853">
    <property type="term" value="F:isomerase activity"/>
    <property type="evidence" value="ECO:0007669"/>
    <property type="project" value="UniProtKB-KW"/>
</dbReference>
<dbReference type="InterPro" id="IPR013022">
    <property type="entry name" value="Xyl_isomerase-like_TIM-brl"/>
</dbReference>
<dbReference type="SMR" id="A0A5M7BWJ0"/>
<protein>
    <submittedName>
        <fullName evidence="2">Sugar phosphate isomerase/epimerase</fullName>
    </submittedName>
</protein>
<sequence>MNLIGIHAGVWVGGWSPEETRLALGRAKETGYDLIELTATDFSAIDTDLVRQLLDEHGLAASASLGLTFDADVNNDDPAVVQRGRDKLGGALDLVHRIGSKYLIGALYSTLGKYPTAATPQARANAVAAIRDLAAQAADLGITLGLEILNRYETNLLNTARQALEFLDDVGADNVTVHLDTYHMNIEEPDFVRPVQEAGERLGYVHIGESHRGYLGSGTIDFPAFFRALVDIGYTGPITFESFSSAVVDPALSDTLAVWRNLWDDNEDLARHAHRFITDGLHSARR</sequence>
<dbReference type="Proteomes" id="UP000323946">
    <property type="component" value="Unassembled WGS sequence"/>
</dbReference>
<dbReference type="EMBL" id="VWPH01000007">
    <property type="protein sequence ID" value="KAA5832498.1"/>
    <property type="molecule type" value="Genomic_DNA"/>
</dbReference>
<feature type="domain" description="Xylose isomerase-like TIM barrel" evidence="1">
    <location>
        <begin position="26"/>
        <end position="275"/>
    </location>
</feature>
<organism evidence="2 3">
    <name type="scientific">Saccharopolyspora hirsuta</name>
    <dbReference type="NCBI Taxonomy" id="1837"/>
    <lineage>
        <taxon>Bacteria</taxon>
        <taxon>Bacillati</taxon>
        <taxon>Actinomycetota</taxon>
        <taxon>Actinomycetes</taxon>
        <taxon>Pseudonocardiales</taxon>
        <taxon>Pseudonocardiaceae</taxon>
        <taxon>Saccharopolyspora</taxon>
    </lineage>
</organism>
<dbReference type="Gene3D" id="3.20.20.150">
    <property type="entry name" value="Divalent-metal-dependent TIM barrel enzymes"/>
    <property type="match status" value="1"/>
</dbReference>
<dbReference type="Pfam" id="PF01261">
    <property type="entry name" value="AP_endonuc_2"/>
    <property type="match status" value="1"/>
</dbReference>
<dbReference type="SUPFAM" id="SSF51658">
    <property type="entry name" value="Xylose isomerase-like"/>
    <property type="match status" value="1"/>
</dbReference>
<proteinExistence type="predicted"/>
<evidence type="ECO:0000259" key="1">
    <source>
        <dbReference type="Pfam" id="PF01261"/>
    </source>
</evidence>
<dbReference type="OrthoDB" id="9801426at2"/>
<comment type="caution">
    <text evidence="2">The sequence shown here is derived from an EMBL/GenBank/DDBJ whole genome shotgun (WGS) entry which is preliminary data.</text>
</comment>
<dbReference type="PANTHER" id="PTHR12110:SF41">
    <property type="entry name" value="INOSOSE DEHYDRATASE"/>
    <property type="match status" value="1"/>
</dbReference>
<evidence type="ECO:0000313" key="2">
    <source>
        <dbReference type="EMBL" id="KAA5832498.1"/>
    </source>
</evidence>
<dbReference type="InterPro" id="IPR050312">
    <property type="entry name" value="IolE/XylAMocC-like"/>
</dbReference>